<evidence type="ECO:0000256" key="7">
    <source>
        <dbReference type="ARBA" id="ARBA00037993"/>
    </source>
</evidence>
<evidence type="ECO:0000256" key="5">
    <source>
        <dbReference type="ARBA" id="ARBA00022833"/>
    </source>
</evidence>
<dbReference type="PANTHER" id="PTHR42914:SF1">
    <property type="entry name" value="7-CYANO-7-DEAZAGUANINE SYNTHASE"/>
    <property type="match status" value="1"/>
</dbReference>
<dbReference type="InterPro" id="IPR014729">
    <property type="entry name" value="Rossmann-like_a/b/a_fold"/>
</dbReference>
<comment type="pathway">
    <text evidence="1">Purine metabolism; 7-cyano-7-deazaguanine biosynthesis.</text>
</comment>
<evidence type="ECO:0000256" key="3">
    <source>
        <dbReference type="ARBA" id="ARBA00022723"/>
    </source>
</evidence>
<keyword evidence="6" id="KW-0067">ATP-binding</keyword>
<accession>A0A0F9F053</accession>
<keyword evidence="2" id="KW-0436">Ligase</keyword>
<gene>
    <name evidence="10" type="ORF">LCGC14_2303430</name>
</gene>
<evidence type="ECO:0000256" key="8">
    <source>
        <dbReference type="ARBA" id="ARBA00039149"/>
    </source>
</evidence>
<dbReference type="AlphaFoldDB" id="A0A0F9F053"/>
<evidence type="ECO:0000313" key="10">
    <source>
        <dbReference type="EMBL" id="KKL50645.1"/>
    </source>
</evidence>
<keyword evidence="4" id="KW-0547">Nucleotide-binding</keyword>
<name>A0A0F9F053_9ZZZZ</name>
<reference evidence="10" key="1">
    <citation type="journal article" date="2015" name="Nature">
        <title>Complex archaea that bridge the gap between prokaryotes and eukaryotes.</title>
        <authorList>
            <person name="Spang A."/>
            <person name="Saw J.H."/>
            <person name="Jorgensen S.L."/>
            <person name="Zaremba-Niedzwiedzka K."/>
            <person name="Martijn J."/>
            <person name="Lind A.E."/>
            <person name="van Eijk R."/>
            <person name="Schleper C."/>
            <person name="Guy L."/>
            <person name="Ettema T.J."/>
        </authorList>
    </citation>
    <scope>NUCLEOTIDE SEQUENCE</scope>
</reference>
<comment type="similarity">
    <text evidence="7">Belongs to the QueC family.</text>
</comment>
<sequence>MSMFGDDAYKNDTAVVLFSGGQDSTTCLYWAMEKFKKVIALGFAYGQKHKQELKSQVAIAVCANVHYQRLPIEALSVMGNSSLVGIGKGPVGEEHPMLPGLPNTFVPFRNKSCQFFIDL</sequence>
<protein>
    <recommendedName>
        <fullName evidence="8">7-cyano-7-deazaguanine synthase</fullName>
        <ecNumber evidence="8">6.3.4.20</ecNumber>
    </recommendedName>
</protein>
<dbReference type="GO" id="GO:0005524">
    <property type="term" value="F:ATP binding"/>
    <property type="evidence" value="ECO:0007669"/>
    <property type="project" value="UniProtKB-KW"/>
</dbReference>
<evidence type="ECO:0000256" key="4">
    <source>
        <dbReference type="ARBA" id="ARBA00022741"/>
    </source>
</evidence>
<keyword evidence="3" id="KW-0479">Metal-binding</keyword>
<evidence type="ECO:0000256" key="6">
    <source>
        <dbReference type="ARBA" id="ARBA00022840"/>
    </source>
</evidence>
<dbReference type="Gene3D" id="3.40.50.620">
    <property type="entry name" value="HUPs"/>
    <property type="match status" value="1"/>
</dbReference>
<evidence type="ECO:0000256" key="1">
    <source>
        <dbReference type="ARBA" id="ARBA00005061"/>
    </source>
</evidence>
<evidence type="ECO:0000256" key="9">
    <source>
        <dbReference type="ARBA" id="ARBA00047890"/>
    </source>
</evidence>
<evidence type="ECO:0000256" key="2">
    <source>
        <dbReference type="ARBA" id="ARBA00022598"/>
    </source>
</evidence>
<keyword evidence="5" id="KW-0862">Zinc</keyword>
<comment type="caution">
    <text evidence="10">The sequence shown here is derived from an EMBL/GenBank/DDBJ whole genome shotgun (WGS) entry which is preliminary data.</text>
</comment>
<dbReference type="PANTHER" id="PTHR42914">
    <property type="entry name" value="7-CYANO-7-DEAZAGUANINE SYNTHASE"/>
    <property type="match status" value="1"/>
</dbReference>
<proteinExistence type="inferred from homology"/>
<dbReference type="SUPFAM" id="SSF52402">
    <property type="entry name" value="Adenine nucleotide alpha hydrolases-like"/>
    <property type="match status" value="1"/>
</dbReference>
<comment type="catalytic activity">
    <reaction evidence="9">
        <text>7-carboxy-7-carbaguanine + NH4(+) + 2 ATP = 7-cyano-7-carbaguanine + 2 AMP + 2 diphosphate + 2 H(+)</text>
        <dbReference type="Rhea" id="RHEA:27982"/>
        <dbReference type="ChEBI" id="CHEBI:15378"/>
        <dbReference type="ChEBI" id="CHEBI:28938"/>
        <dbReference type="ChEBI" id="CHEBI:30616"/>
        <dbReference type="ChEBI" id="CHEBI:33019"/>
        <dbReference type="ChEBI" id="CHEBI:45075"/>
        <dbReference type="ChEBI" id="CHEBI:61036"/>
        <dbReference type="ChEBI" id="CHEBI:456215"/>
        <dbReference type="EC" id="6.3.4.20"/>
    </reaction>
</comment>
<dbReference type="EC" id="6.3.4.20" evidence="8"/>
<dbReference type="GO" id="GO:0016874">
    <property type="term" value="F:ligase activity"/>
    <property type="evidence" value="ECO:0007669"/>
    <property type="project" value="UniProtKB-KW"/>
</dbReference>
<organism evidence="10">
    <name type="scientific">marine sediment metagenome</name>
    <dbReference type="NCBI Taxonomy" id="412755"/>
    <lineage>
        <taxon>unclassified sequences</taxon>
        <taxon>metagenomes</taxon>
        <taxon>ecological metagenomes</taxon>
    </lineage>
</organism>
<dbReference type="InterPro" id="IPR018317">
    <property type="entry name" value="QueC"/>
</dbReference>
<dbReference type="Pfam" id="PF06508">
    <property type="entry name" value="QueC"/>
    <property type="match status" value="1"/>
</dbReference>
<dbReference type="EMBL" id="LAZR01032525">
    <property type="protein sequence ID" value="KKL50645.1"/>
    <property type="molecule type" value="Genomic_DNA"/>
</dbReference>
<dbReference type="GO" id="GO:0046872">
    <property type="term" value="F:metal ion binding"/>
    <property type="evidence" value="ECO:0007669"/>
    <property type="project" value="UniProtKB-KW"/>
</dbReference>